<reference evidence="1" key="1">
    <citation type="journal article" date="2023" name="G3 (Bethesda)">
        <title>A reference genome for the long-term kleptoplast-retaining sea slug Elysia crispata morphotype clarki.</title>
        <authorList>
            <person name="Eastman K.E."/>
            <person name="Pendleton A.L."/>
            <person name="Shaikh M.A."/>
            <person name="Suttiyut T."/>
            <person name="Ogas R."/>
            <person name="Tomko P."/>
            <person name="Gavelis G."/>
            <person name="Widhalm J.R."/>
            <person name="Wisecaver J.H."/>
        </authorList>
    </citation>
    <scope>NUCLEOTIDE SEQUENCE</scope>
    <source>
        <strain evidence="1">ECLA1</strain>
    </source>
</reference>
<organism evidence="1 2">
    <name type="scientific">Elysia crispata</name>
    <name type="common">lettuce slug</name>
    <dbReference type="NCBI Taxonomy" id="231223"/>
    <lineage>
        <taxon>Eukaryota</taxon>
        <taxon>Metazoa</taxon>
        <taxon>Spiralia</taxon>
        <taxon>Lophotrochozoa</taxon>
        <taxon>Mollusca</taxon>
        <taxon>Gastropoda</taxon>
        <taxon>Heterobranchia</taxon>
        <taxon>Euthyneura</taxon>
        <taxon>Panpulmonata</taxon>
        <taxon>Sacoglossa</taxon>
        <taxon>Placobranchoidea</taxon>
        <taxon>Plakobranchidae</taxon>
        <taxon>Elysia</taxon>
    </lineage>
</organism>
<keyword evidence="2" id="KW-1185">Reference proteome</keyword>
<dbReference type="EMBL" id="JAWDGP010004972">
    <property type="protein sequence ID" value="KAK3760501.1"/>
    <property type="molecule type" value="Genomic_DNA"/>
</dbReference>
<evidence type="ECO:0000313" key="1">
    <source>
        <dbReference type="EMBL" id="KAK3760501.1"/>
    </source>
</evidence>
<evidence type="ECO:0000313" key="2">
    <source>
        <dbReference type="Proteomes" id="UP001283361"/>
    </source>
</evidence>
<gene>
    <name evidence="1" type="ORF">RRG08_022786</name>
</gene>
<proteinExistence type="predicted"/>
<dbReference type="AlphaFoldDB" id="A0AAE1D7T2"/>
<sequence>MTCEKCVTTSDPQVLLISATARLIEWIHADMFSCKQSVLSTARSVAPTDPRGLILGLQLQGPSPVYLDRIIGPLR</sequence>
<accession>A0AAE1D7T2</accession>
<name>A0AAE1D7T2_9GAST</name>
<comment type="caution">
    <text evidence="1">The sequence shown here is derived from an EMBL/GenBank/DDBJ whole genome shotgun (WGS) entry which is preliminary data.</text>
</comment>
<dbReference type="Proteomes" id="UP001283361">
    <property type="component" value="Unassembled WGS sequence"/>
</dbReference>
<protein>
    <submittedName>
        <fullName evidence="1">Uncharacterized protein</fullName>
    </submittedName>
</protein>